<protein>
    <recommendedName>
        <fullName evidence="1">Type II secretion system protein GspE N-terminal domain-containing protein</fullName>
    </recommendedName>
</protein>
<accession>X1CA81</accession>
<proteinExistence type="predicted"/>
<dbReference type="EMBL" id="BART01023148">
    <property type="protein sequence ID" value="GAH04352.1"/>
    <property type="molecule type" value="Genomic_DNA"/>
</dbReference>
<name>X1CA81_9ZZZZ</name>
<dbReference type="InterPro" id="IPR007831">
    <property type="entry name" value="T2SS_GspE_N"/>
</dbReference>
<comment type="caution">
    <text evidence="2">The sequence shown here is derived from an EMBL/GenBank/DDBJ whole genome shotgun (WGS) entry which is preliminary data.</text>
</comment>
<dbReference type="InterPro" id="IPR011006">
    <property type="entry name" value="CheY-like_superfamily"/>
</dbReference>
<dbReference type="SUPFAM" id="SSF160246">
    <property type="entry name" value="EspE N-terminal domain-like"/>
    <property type="match status" value="2"/>
</dbReference>
<dbReference type="Pfam" id="PF05157">
    <property type="entry name" value="MshEN"/>
    <property type="match status" value="2"/>
</dbReference>
<dbReference type="Gene3D" id="3.30.300.160">
    <property type="entry name" value="Type II secretion system, protein E, N-terminal domain"/>
    <property type="match status" value="2"/>
</dbReference>
<reference evidence="2" key="1">
    <citation type="journal article" date="2014" name="Front. Microbiol.">
        <title>High frequency of phylogenetically diverse reductive dehalogenase-homologous genes in deep subseafloor sedimentary metagenomes.</title>
        <authorList>
            <person name="Kawai M."/>
            <person name="Futagami T."/>
            <person name="Toyoda A."/>
            <person name="Takaki Y."/>
            <person name="Nishi S."/>
            <person name="Hori S."/>
            <person name="Arai W."/>
            <person name="Tsubouchi T."/>
            <person name="Morono Y."/>
            <person name="Uchiyama I."/>
            <person name="Ito T."/>
            <person name="Fujiyama A."/>
            <person name="Inagaki F."/>
            <person name="Takami H."/>
        </authorList>
    </citation>
    <scope>NUCLEOTIDE SEQUENCE</scope>
    <source>
        <strain evidence="2">Expedition CK06-06</strain>
    </source>
</reference>
<dbReference type="Gene3D" id="3.40.50.2300">
    <property type="match status" value="1"/>
</dbReference>
<dbReference type="PANTHER" id="PTHR45566:SF2">
    <property type="entry name" value="NARL SUBFAMILY"/>
    <property type="match status" value="1"/>
</dbReference>
<evidence type="ECO:0000259" key="1">
    <source>
        <dbReference type="Pfam" id="PF05157"/>
    </source>
</evidence>
<feature type="domain" description="Type II secretion system protein GspE N-terminal" evidence="1">
    <location>
        <begin position="67"/>
        <end position="129"/>
    </location>
</feature>
<sequence length="286" mass="31611">QLKKKQLVGNIIMLTLYDEYLDQALQAGASGYLLKDTKCAELTEAIRQVQRGQVVISETITSKVSRTRLRKDLPQPEALQLIPEAMARESNAIPPEAKDNALQVAITNPEDIFALEALATQSQLKDIKCAELTEAIRQVQRGQVVISETITSKVPRTRLRKDLPQPEALQLVPEAMARKYNAIPLEVKDNVLQVAITNPEDIFALEALATQSQMHIESEVATAEEIQEAIDSNYQSYDEIERQISNISLPSEITGGQIELDTVTDSPVARALSLIIDEAIKARASD</sequence>
<evidence type="ECO:0000313" key="2">
    <source>
        <dbReference type="EMBL" id="GAH04352.1"/>
    </source>
</evidence>
<dbReference type="InterPro" id="IPR037257">
    <property type="entry name" value="T2SS_E_N_sf"/>
</dbReference>
<dbReference type="AlphaFoldDB" id="X1CA81"/>
<feature type="non-terminal residue" evidence="2">
    <location>
        <position position="1"/>
    </location>
</feature>
<feature type="domain" description="Type II secretion system protein GspE N-terminal" evidence="1">
    <location>
        <begin position="154"/>
        <end position="236"/>
    </location>
</feature>
<feature type="non-terminal residue" evidence="2">
    <location>
        <position position="286"/>
    </location>
</feature>
<gene>
    <name evidence="2" type="ORF">S01H4_42189</name>
</gene>
<dbReference type="PANTHER" id="PTHR45566">
    <property type="entry name" value="HTH-TYPE TRANSCRIPTIONAL REGULATOR YHJB-RELATED"/>
    <property type="match status" value="1"/>
</dbReference>
<dbReference type="SUPFAM" id="SSF52172">
    <property type="entry name" value="CheY-like"/>
    <property type="match status" value="1"/>
</dbReference>
<organism evidence="2">
    <name type="scientific">marine sediment metagenome</name>
    <dbReference type="NCBI Taxonomy" id="412755"/>
    <lineage>
        <taxon>unclassified sequences</taxon>
        <taxon>metagenomes</taxon>
        <taxon>ecological metagenomes</taxon>
    </lineage>
</organism>
<dbReference type="InterPro" id="IPR051015">
    <property type="entry name" value="EvgA-like"/>
</dbReference>